<accession>A0A8J3AXH4</accession>
<gene>
    <name evidence="2" type="ORF">GCM10011430_21840</name>
</gene>
<sequence length="139" mass="15144">MTNRDPNDPGNRTETLAEQKERLILQCRAYRIAVGNAKSVVRANMGPDAIAKTAVGMVSARAQSALANFSDLLDFRSLSGAKLQKLLPLVISGVSLLSRRSLWKPVLRGAAVVGAAGAGLYLFSRRRKKHEHVARHEQL</sequence>
<feature type="transmembrane region" description="Helical" evidence="1">
    <location>
        <begin position="106"/>
        <end position="123"/>
    </location>
</feature>
<protein>
    <submittedName>
        <fullName evidence="2">Uncharacterized protein</fullName>
    </submittedName>
</protein>
<keyword evidence="1" id="KW-0812">Transmembrane</keyword>
<evidence type="ECO:0000256" key="1">
    <source>
        <dbReference type="SAM" id="Phobius"/>
    </source>
</evidence>
<proteinExistence type="predicted"/>
<dbReference type="RefSeq" id="WP_188421656.1">
    <property type="nucleotide sequence ID" value="NZ_BMDP01000003.1"/>
</dbReference>
<name>A0A8J3AXH4_9BURK</name>
<dbReference type="Proteomes" id="UP000627205">
    <property type="component" value="Unassembled WGS sequence"/>
</dbReference>
<keyword evidence="1" id="KW-0472">Membrane</keyword>
<organism evidence="2 3">
    <name type="scientific">Oxalicibacterium solurbis</name>
    <dbReference type="NCBI Taxonomy" id="69280"/>
    <lineage>
        <taxon>Bacteria</taxon>
        <taxon>Pseudomonadati</taxon>
        <taxon>Pseudomonadota</taxon>
        <taxon>Betaproteobacteria</taxon>
        <taxon>Burkholderiales</taxon>
        <taxon>Oxalobacteraceae</taxon>
        <taxon>Oxalicibacterium</taxon>
    </lineage>
</organism>
<comment type="caution">
    <text evidence="2">The sequence shown here is derived from an EMBL/GenBank/DDBJ whole genome shotgun (WGS) entry which is preliminary data.</text>
</comment>
<dbReference type="AlphaFoldDB" id="A0A8J3AXH4"/>
<dbReference type="EMBL" id="BMDP01000003">
    <property type="protein sequence ID" value="GGI55010.1"/>
    <property type="molecule type" value="Genomic_DNA"/>
</dbReference>
<evidence type="ECO:0000313" key="2">
    <source>
        <dbReference type="EMBL" id="GGI55010.1"/>
    </source>
</evidence>
<reference evidence="2" key="2">
    <citation type="submission" date="2020-09" db="EMBL/GenBank/DDBJ databases">
        <authorList>
            <person name="Sun Q."/>
            <person name="Sedlacek I."/>
        </authorList>
    </citation>
    <scope>NUCLEOTIDE SEQUENCE</scope>
    <source>
        <strain evidence="2">CCM 7664</strain>
    </source>
</reference>
<evidence type="ECO:0000313" key="3">
    <source>
        <dbReference type="Proteomes" id="UP000627205"/>
    </source>
</evidence>
<reference evidence="2" key="1">
    <citation type="journal article" date="2014" name="Int. J. Syst. Evol. Microbiol.">
        <title>Complete genome sequence of Corynebacterium casei LMG S-19264T (=DSM 44701T), isolated from a smear-ripened cheese.</title>
        <authorList>
            <consortium name="US DOE Joint Genome Institute (JGI-PGF)"/>
            <person name="Walter F."/>
            <person name="Albersmeier A."/>
            <person name="Kalinowski J."/>
            <person name="Ruckert C."/>
        </authorList>
    </citation>
    <scope>NUCLEOTIDE SEQUENCE</scope>
    <source>
        <strain evidence="2">CCM 7664</strain>
    </source>
</reference>
<keyword evidence="1" id="KW-1133">Transmembrane helix</keyword>
<keyword evidence="3" id="KW-1185">Reference proteome</keyword>